<dbReference type="InterPro" id="IPR044693">
    <property type="entry name" value="SGO_plant"/>
</dbReference>
<dbReference type="Pfam" id="PF07557">
    <property type="entry name" value="Shugoshin_C"/>
    <property type="match status" value="1"/>
</dbReference>
<dbReference type="PANTHER" id="PTHR34373">
    <property type="entry name" value="SHUGOSHIN 2"/>
    <property type="match status" value="1"/>
</dbReference>
<comment type="similarity">
    <text evidence="1">Belongs to the shugoshin family.</text>
</comment>
<evidence type="ECO:0000256" key="2">
    <source>
        <dbReference type="ARBA" id="ARBA00022829"/>
    </source>
</evidence>
<feature type="compositionally biased region" description="Polar residues" evidence="3">
    <location>
        <begin position="130"/>
        <end position="143"/>
    </location>
</feature>
<evidence type="ECO:0000313" key="6">
    <source>
        <dbReference type="Proteomes" id="UP000824469"/>
    </source>
</evidence>
<feature type="compositionally biased region" description="Basic and acidic residues" evidence="3">
    <location>
        <begin position="164"/>
        <end position="173"/>
    </location>
</feature>
<evidence type="ECO:0000259" key="4">
    <source>
        <dbReference type="Pfam" id="PF07557"/>
    </source>
</evidence>
<feature type="compositionally biased region" description="Polar residues" evidence="3">
    <location>
        <begin position="152"/>
        <end position="162"/>
    </location>
</feature>
<feature type="region of interest" description="Disordered" evidence="3">
    <location>
        <begin position="718"/>
        <end position="753"/>
    </location>
</feature>
<proteinExistence type="inferred from homology"/>
<dbReference type="PANTHER" id="PTHR34373:SF9">
    <property type="entry name" value="SHUGOSHIN 2"/>
    <property type="match status" value="1"/>
</dbReference>
<sequence>MSPSISDIFDAQNDQGVQEIAYLKNLLAQKEAILESTRQELQKSLYYSYKSSQQNKQLTQTNGQMFAELCMLREKYKLLEHDYKQMTSVFRIKRAELEETVRDLSQQFGNKHQVLTKDIGQSKNPFQSAPWNLSTNHTQNCYSENPGEESNGAENNPGNNLLTKEAKTNDKRASTKGHLIGKRASHLTTSCRQGGQAVSMPTLNQIDQCNASFSEATILEEVIADDICNEADSLSIAKGSANEEALKGKRASTKGHLTGKRASHLTRSCRQGGQAVSMPTLNQMDQCNASFSDATILEEVIADDICNEADSLSMAKGSANEEALKGKRASTKGHLTGKRASRLTRSCRQGGQAVSMPTLNQIDQCNASFREATILEEVIADDICNEAASLSIAKGSANEEALKGKRTCLRRQSTSVSYYESPLHKKARKELAAVSTPTSDQIDQPGASLSRIGIRGEFCDDYIHKEGDCLPRANMSINEEASNEKRISLRTRSAHVSYKEPSLNTKLRRSGQTVSTQNLARSDKHNTSNVLENLENTRKGDGITDEPDRLSTLNVTANEENKNGKRSCSKQCPVVSTNGDSNVKAKTKHEEQTLQTLDTPQSDALHVNLSETPKCPKTEDIASKATRVQQQHLQETSPCHTLASNTASEATKIRSSTGRPALKTVESMTSSKEFLLNKVGEIKELHCNAPRKFGDLSSFSEFPQNCDLPTKGITSKATRVQQHQTQESAPFHASTFNTALDATELRRSSTGRP</sequence>
<feature type="compositionally biased region" description="Basic residues" evidence="3">
    <location>
        <begin position="326"/>
        <end position="342"/>
    </location>
</feature>
<feature type="region of interest" description="Disordered" evidence="3">
    <location>
        <begin position="494"/>
        <end position="520"/>
    </location>
</feature>
<dbReference type="GO" id="GO:0000775">
    <property type="term" value="C:chromosome, centromeric region"/>
    <property type="evidence" value="ECO:0007669"/>
    <property type="project" value="InterPro"/>
</dbReference>
<protein>
    <recommendedName>
        <fullName evidence="4">Shugoshin C-terminal domain-containing protein</fullName>
    </recommendedName>
</protein>
<dbReference type="GO" id="GO:0034090">
    <property type="term" value="P:maintenance of meiotic sister chromatid cohesion"/>
    <property type="evidence" value="ECO:0007669"/>
    <property type="project" value="InterPro"/>
</dbReference>
<dbReference type="AlphaFoldDB" id="A0AA38LIT1"/>
<dbReference type="GO" id="GO:0005634">
    <property type="term" value="C:nucleus"/>
    <property type="evidence" value="ECO:0007669"/>
    <property type="project" value="InterPro"/>
</dbReference>
<keyword evidence="2" id="KW-0159">Chromosome partition</keyword>
<dbReference type="GO" id="GO:0045144">
    <property type="term" value="P:meiotic sister chromatid segregation"/>
    <property type="evidence" value="ECO:0007669"/>
    <property type="project" value="InterPro"/>
</dbReference>
<feature type="compositionally biased region" description="Polar residues" evidence="3">
    <location>
        <begin position="502"/>
        <end position="520"/>
    </location>
</feature>
<evidence type="ECO:0000256" key="1">
    <source>
        <dbReference type="ARBA" id="ARBA00010845"/>
    </source>
</evidence>
<evidence type="ECO:0000313" key="5">
    <source>
        <dbReference type="EMBL" id="KAH9326313.1"/>
    </source>
</evidence>
<reference evidence="5 6" key="1">
    <citation type="journal article" date="2021" name="Nat. Plants">
        <title>The Taxus genome provides insights into paclitaxel biosynthesis.</title>
        <authorList>
            <person name="Xiong X."/>
            <person name="Gou J."/>
            <person name="Liao Q."/>
            <person name="Li Y."/>
            <person name="Zhou Q."/>
            <person name="Bi G."/>
            <person name="Li C."/>
            <person name="Du R."/>
            <person name="Wang X."/>
            <person name="Sun T."/>
            <person name="Guo L."/>
            <person name="Liang H."/>
            <person name="Lu P."/>
            <person name="Wu Y."/>
            <person name="Zhang Z."/>
            <person name="Ro D.K."/>
            <person name="Shang Y."/>
            <person name="Huang S."/>
            <person name="Yan J."/>
        </authorList>
    </citation>
    <scope>NUCLEOTIDE SEQUENCE [LARGE SCALE GENOMIC DNA]</scope>
    <source>
        <strain evidence="5">Ta-2019</strain>
    </source>
</reference>
<accession>A0AA38LIT1</accession>
<keyword evidence="6" id="KW-1185">Reference proteome</keyword>
<dbReference type="Proteomes" id="UP000824469">
    <property type="component" value="Unassembled WGS sequence"/>
</dbReference>
<dbReference type="InterPro" id="IPR011515">
    <property type="entry name" value="Shugoshin_C"/>
</dbReference>
<feature type="domain" description="Shugoshin C-terminal" evidence="4">
    <location>
        <begin position="489"/>
        <end position="509"/>
    </location>
</feature>
<dbReference type="OMA" id="QIDQCNA"/>
<name>A0AA38LIT1_TAXCH</name>
<organism evidence="5 6">
    <name type="scientific">Taxus chinensis</name>
    <name type="common">Chinese yew</name>
    <name type="synonym">Taxus wallichiana var. chinensis</name>
    <dbReference type="NCBI Taxonomy" id="29808"/>
    <lineage>
        <taxon>Eukaryota</taxon>
        <taxon>Viridiplantae</taxon>
        <taxon>Streptophyta</taxon>
        <taxon>Embryophyta</taxon>
        <taxon>Tracheophyta</taxon>
        <taxon>Spermatophyta</taxon>
        <taxon>Pinopsida</taxon>
        <taxon>Pinidae</taxon>
        <taxon>Conifers II</taxon>
        <taxon>Cupressales</taxon>
        <taxon>Taxaceae</taxon>
        <taxon>Taxus</taxon>
    </lineage>
</organism>
<feature type="region of interest" description="Disordered" evidence="3">
    <location>
        <begin position="130"/>
        <end position="188"/>
    </location>
</feature>
<evidence type="ECO:0000256" key="3">
    <source>
        <dbReference type="SAM" id="MobiDB-lite"/>
    </source>
</evidence>
<feature type="region of interest" description="Disordered" evidence="3">
    <location>
        <begin position="323"/>
        <end position="343"/>
    </location>
</feature>
<dbReference type="EMBL" id="JAHRHJ020000002">
    <property type="protein sequence ID" value="KAH9326313.1"/>
    <property type="molecule type" value="Genomic_DNA"/>
</dbReference>
<feature type="compositionally biased region" description="Polar residues" evidence="3">
    <location>
        <begin position="718"/>
        <end position="740"/>
    </location>
</feature>
<comment type="caution">
    <text evidence="5">The sequence shown here is derived from an EMBL/GenBank/DDBJ whole genome shotgun (WGS) entry which is preliminary data.</text>
</comment>
<gene>
    <name evidence="5" type="ORF">KI387_006491</name>
</gene>
<feature type="non-terminal residue" evidence="5">
    <location>
        <position position="1"/>
    </location>
</feature>